<dbReference type="InterPro" id="IPR003848">
    <property type="entry name" value="DUF218"/>
</dbReference>
<proteinExistence type="predicted"/>
<organism evidence="3 4">
    <name type="scientific">Marinilabilia rubra</name>
    <dbReference type="NCBI Taxonomy" id="2162893"/>
    <lineage>
        <taxon>Bacteria</taxon>
        <taxon>Pseudomonadati</taxon>
        <taxon>Bacteroidota</taxon>
        <taxon>Bacteroidia</taxon>
        <taxon>Marinilabiliales</taxon>
        <taxon>Marinilabiliaceae</taxon>
        <taxon>Marinilabilia</taxon>
    </lineage>
</organism>
<dbReference type="CDD" id="cd06259">
    <property type="entry name" value="YdcF-like"/>
    <property type="match status" value="1"/>
</dbReference>
<keyword evidence="4" id="KW-1185">Reference proteome</keyword>
<keyword evidence="1" id="KW-1133">Transmembrane helix</keyword>
<dbReference type="InterPro" id="IPR051599">
    <property type="entry name" value="Cell_Envelope_Assoc"/>
</dbReference>
<feature type="transmembrane region" description="Helical" evidence="1">
    <location>
        <begin position="12"/>
        <end position="30"/>
    </location>
</feature>
<comment type="caution">
    <text evidence="3">The sequence shown here is derived from an EMBL/GenBank/DDBJ whole genome shotgun (WGS) entry which is preliminary data.</text>
</comment>
<accession>A0A2U2B4A6</accession>
<dbReference type="PROSITE" id="PS51257">
    <property type="entry name" value="PROKAR_LIPOPROTEIN"/>
    <property type="match status" value="1"/>
</dbReference>
<dbReference type="PANTHER" id="PTHR30336:SF4">
    <property type="entry name" value="ENVELOPE BIOGENESIS FACTOR ELYC"/>
    <property type="match status" value="1"/>
</dbReference>
<dbReference type="Gene3D" id="3.40.50.620">
    <property type="entry name" value="HUPs"/>
    <property type="match status" value="1"/>
</dbReference>
<evidence type="ECO:0000259" key="2">
    <source>
        <dbReference type="Pfam" id="PF02698"/>
    </source>
</evidence>
<dbReference type="EMBL" id="QEWP01000022">
    <property type="protein sequence ID" value="PWD97900.1"/>
    <property type="molecule type" value="Genomic_DNA"/>
</dbReference>
<dbReference type="Proteomes" id="UP000244956">
    <property type="component" value="Unassembled WGS sequence"/>
</dbReference>
<evidence type="ECO:0000313" key="4">
    <source>
        <dbReference type="Proteomes" id="UP000244956"/>
    </source>
</evidence>
<feature type="domain" description="DUF218" evidence="2">
    <location>
        <begin position="78"/>
        <end position="243"/>
    </location>
</feature>
<dbReference type="Pfam" id="PF02698">
    <property type="entry name" value="DUF218"/>
    <property type="match status" value="1"/>
</dbReference>
<evidence type="ECO:0000256" key="1">
    <source>
        <dbReference type="SAM" id="Phobius"/>
    </source>
</evidence>
<name>A0A2U2B4A6_9BACT</name>
<keyword evidence="1" id="KW-0812">Transmembrane</keyword>
<dbReference type="InterPro" id="IPR014729">
    <property type="entry name" value="Rossmann-like_a/b/a_fold"/>
</dbReference>
<reference evidence="3 4" key="1">
    <citation type="submission" date="2018-05" db="EMBL/GenBank/DDBJ databases">
        <title>Marinilabilia rubrum sp. nov., isolated from saltern sediment.</title>
        <authorList>
            <person name="Zhang R."/>
        </authorList>
    </citation>
    <scope>NUCLEOTIDE SEQUENCE [LARGE SCALE GENOMIC DNA]</scope>
    <source>
        <strain evidence="3 4">WTE16</strain>
    </source>
</reference>
<dbReference type="GO" id="GO:0043164">
    <property type="term" value="P:Gram-negative-bacterium-type cell wall biogenesis"/>
    <property type="evidence" value="ECO:0007669"/>
    <property type="project" value="TreeGrafter"/>
</dbReference>
<dbReference type="GO" id="GO:0000270">
    <property type="term" value="P:peptidoglycan metabolic process"/>
    <property type="evidence" value="ECO:0007669"/>
    <property type="project" value="TreeGrafter"/>
</dbReference>
<gene>
    <name evidence="3" type="ORF">DDZ16_18250</name>
</gene>
<sequence length="253" mass="28757">MFFILSKLLDVFLSPLFWVVFLALGSFFLSCKLKRIFRLSSLILLVLFSNSALFNLVSVNWEEQSVKPDDLQKANSFAVVLGGMASENMHNGLPRFAKSADRLWQGLYLLKQGYVDTLLISGGLGRLFDKQIPEGELLDNYLTAIGLKDKTIIIESSSRNTFENARNTAKLFDRKKLPKKIILITSAFHMPRARACFEKQGFDLEAFPADPLSDTRPMQWKDYLIPSGSVLAQWNVLIREWAGMVMYKINGYI</sequence>
<dbReference type="AlphaFoldDB" id="A0A2U2B4A6"/>
<dbReference type="PANTHER" id="PTHR30336">
    <property type="entry name" value="INNER MEMBRANE PROTEIN, PROBABLE PERMEASE"/>
    <property type="match status" value="1"/>
</dbReference>
<dbReference type="OrthoDB" id="9782395at2"/>
<keyword evidence="1" id="KW-0472">Membrane</keyword>
<feature type="transmembrane region" description="Helical" evidence="1">
    <location>
        <begin position="42"/>
        <end position="61"/>
    </location>
</feature>
<dbReference type="GO" id="GO:0005886">
    <property type="term" value="C:plasma membrane"/>
    <property type="evidence" value="ECO:0007669"/>
    <property type="project" value="TreeGrafter"/>
</dbReference>
<evidence type="ECO:0000313" key="3">
    <source>
        <dbReference type="EMBL" id="PWD97900.1"/>
    </source>
</evidence>
<protein>
    <recommendedName>
        <fullName evidence="2">DUF218 domain-containing protein</fullName>
    </recommendedName>
</protein>